<dbReference type="EMBL" id="CABVLZ010000002">
    <property type="protein sequence ID" value="VVU94854.1"/>
    <property type="molecule type" value="Genomic_DNA"/>
</dbReference>
<evidence type="ECO:0000256" key="1">
    <source>
        <dbReference type="SAM" id="Coils"/>
    </source>
</evidence>
<keyword evidence="1" id="KW-0175">Coiled coil</keyword>
<proteinExistence type="predicted"/>
<sequence length="190" mass="22456">MQHFTNQKEDIINEYNSIKENIKKLQKQLSPLENKIKSFKLIDRFDLNYNQNLDQIKNITFENEYQCVSGSEYCSTENGRLVLSYDFHQSNNNIINVKFTLNFSREESYKNKYNSYVEITFDLENNSNDFVEIDTNNDNIPCEVYLNGDPLYDVDYFREDNEITWASLLSVIINYILGNTGNLVELLEFN</sequence>
<feature type="coiled-coil region" evidence="1">
    <location>
        <begin position="1"/>
        <end position="35"/>
    </location>
</feature>
<gene>
    <name evidence="2" type="ORF">CPAV1605_579</name>
</gene>
<name>A0A5E8CJP4_9ZZZZ</name>
<accession>A0A5E8CJP4</accession>
<organism evidence="2">
    <name type="scientific">seawater metagenome</name>
    <dbReference type="NCBI Taxonomy" id="1561972"/>
    <lineage>
        <taxon>unclassified sequences</taxon>
        <taxon>metagenomes</taxon>
        <taxon>ecological metagenomes</taxon>
    </lineage>
</organism>
<dbReference type="AlphaFoldDB" id="A0A5E8CJP4"/>
<protein>
    <submittedName>
        <fullName evidence="2">Uncharacterized protein</fullName>
    </submittedName>
</protein>
<evidence type="ECO:0000313" key="2">
    <source>
        <dbReference type="EMBL" id="VVU94854.1"/>
    </source>
</evidence>
<reference evidence="2" key="1">
    <citation type="submission" date="2019-09" db="EMBL/GenBank/DDBJ databases">
        <authorList>
            <person name="Needham M D."/>
        </authorList>
    </citation>
    <scope>NUCLEOTIDE SEQUENCE</scope>
</reference>